<keyword evidence="3" id="KW-1185">Reference proteome</keyword>
<dbReference type="InterPro" id="IPR036388">
    <property type="entry name" value="WH-like_DNA-bd_sf"/>
</dbReference>
<organism evidence="2 3">
    <name type="scientific">Kribbella italica</name>
    <dbReference type="NCBI Taxonomy" id="1540520"/>
    <lineage>
        <taxon>Bacteria</taxon>
        <taxon>Bacillati</taxon>
        <taxon>Actinomycetota</taxon>
        <taxon>Actinomycetes</taxon>
        <taxon>Propionibacteriales</taxon>
        <taxon>Kribbellaceae</taxon>
        <taxon>Kribbella</taxon>
    </lineage>
</organism>
<dbReference type="Pfam" id="PF12802">
    <property type="entry name" value="MarR_2"/>
    <property type="match status" value="1"/>
</dbReference>
<comment type="caution">
    <text evidence="2">The sequence shown here is derived from an EMBL/GenBank/DDBJ whole genome shotgun (WGS) entry which is preliminary data.</text>
</comment>
<name>A0A7W9MZ37_9ACTN</name>
<dbReference type="SUPFAM" id="SSF46785">
    <property type="entry name" value="Winged helix' DNA-binding domain"/>
    <property type="match status" value="1"/>
</dbReference>
<dbReference type="PRINTS" id="PR00598">
    <property type="entry name" value="HTHMARR"/>
</dbReference>
<dbReference type="SMART" id="SM00347">
    <property type="entry name" value="HTH_MARR"/>
    <property type="match status" value="1"/>
</dbReference>
<sequence length="150" mass="16911">MSTEYTSPGRWFGLLRVAFDQAMGAVEAELGERYPELRPAHLQLFRFGGIDGLHTSELAAHAGITKQSMHELVTHLERHGYLTRAPDPADSRARLVRLTAKGRRLEKDLVRAIDVVRDDWRERLGEERLDALWSILQELTGEVTPGGRAV</sequence>
<dbReference type="GO" id="GO:0003700">
    <property type="term" value="F:DNA-binding transcription factor activity"/>
    <property type="evidence" value="ECO:0007669"/>
    <property type="project" value="InterPro"/>
</dbReference>
<dbReference type="GO" id="GO:0003677">
    <property type="term" value="F:DNA binding"/>
    <property type="evidence" value="ECO:0007669"/>
    <property type="project" value="UniProtKB-KW"/>
</dbReference>
<dbReference type="PANTHER" id="PTHR33164">
    <property type="entry name" value="TRANSCRIPTIONAL REGULATOR, MARR FAMILY"/>
    <property type="match status" value="1"/>
</dbReference>
<dbReference type="RefSeq" id="WP_184804909.1">
    <property type="nucleotide sequence ID" value="NZ_JACHMY010000001.1"/>
</dbReference>
<evidence type="ECO:0000313" key="3">
    <source>
        <dbReference type="Proteomes" id="UP000549971"/>
    </source>
</evidence>
<dbReference type="EMBL" id="JACHMY010000001">
    <property type="protein sequence ID" value="MBB5841499.1"/>
    <property type="molecule type" value="Genomic_DNA"/>
</dbReference>
<dbReference type="InterPro" id="IPR036390">
    <property type="entry name" value="WH_DNA-bd_sf"/>
</dbReference>
<accession>A0A7W9MZ37</accession>
<dbReference type="Gene3D" id="1.10.10.10">
    <property type="entry name" value="Winged helix-like DNA-binding domain superfamily/Winged helix DNA-binding domain"/>
    <property type="match status" value="1"/>
</dbReference>
<dbReference type="Proteomes" id="UP000549971">
    <property type="component" value="Unassembled WGS sequence"/>
</dbReference>
<protein>
    <submittedName>
        <fullName evidence="2">DNA-binding MarR family transcriptional regulator</fullName>
    </submittedName>
</protein>
<evidence type="ECO:0000259" key="1">
    <source>
        <dbReference type="PROSITE" id="PS50995"/>
    </source>
</evidence>
<dbReference type="InterPro" id="IPR039422">
    <property type="entry name" value="MarR/SlyA-like"/>
</dbReference>
<dbReference type="InterPro" id="IPR000835">
    <property type="entry name" value="HTH_MarR-typ"/>
</dbReference>
<dbReference type="PROSITE" id="PS50995">
    <property type="entry name" value="HTH_MARR_2"/>
    <property type="match status" value="1"/>
</dbReference>
<proteinExistence type="predicted"/>
<dbReference type="GO" id="GO:0006950">
    <property type="term" value="P:response to stress"/>
    <property type="evidence" value="ECO:0007669"/>
    <property type="project" value="TreeGrafter"/>
</dbReference>
<dbReference type="PANTHER" id="PTHR33164:SF99">
    <property type="entry name" value="MARR FAMILY REGULATORY PROTEIN"/>
    <property type="match status" value="1"/>
</dbReference>
<dbReference type="AlphaFoldDB" id="A0A7W9MZ37"/>
<gene>
    <name evidence="2" type="ORF">HDA39_008233</name>
</gene>
<reference evidence="2 3" key="1">
    <citation type="submission" date="2020-08" db="EMBL/GenBank/DDBJ databases">
        <title>Sequencing the genomes of 1000 actinobacteria strains.</title>
        <authorList>
            <person name="Klenk H.-P."/>
        </authorList>
    </citation>
    <scope>NUCLEOTIDE SEQUENCE [LARGE SCALE GENOMIC DNA]</scope>
    <source>
        <strain evidence="2 3">DSM 28967</strain>
    </source>
</reference>
<feature type="domain" description="HTH marR-type" evidence="1">
    <location>
        <begin position="1"/>
        <end position="141"/>
    </location>
</feature>
<keyword evidence="2" id="KW-0238">DNA-binding</keyword>
<evidence type="ECO:0000313" key="2">
    <source>
        <dbReference type="EMBL" id="MBB5841499.1"/>
    </source>
</evidence>